<comment type="similarity">
    <text evidence="1">Belongs to the 'GDXG' lipolytic enzyme family.</text>
</comment>
<dbReference type="Gene3D" id="3.40.50.1820">
    <property type="entry name" value="alpha/beta hydrolase"/>
    <property type="match status" value="1"/>
</dbReference>
<dbReference type="SUPFAM" id="SSF53474">
    <property type="entry name" value="alpha/beta-Hydrolases"/>
    <property type="match status" value="1"/>
</dbReference>
<evidence type="ECO:0000313" key="5">
    <source>
        <dbReference type="EMBL" id="PQA48924.1"/>
    </source>
</evidence>
<protein>
    <submittedName>
        <fullName evidence="5">Alpha/beta hydrolase</fullName>
    </submittedName>
</protein>
<dbReference type="InterPro" id="IPR002168">
    <property type="entry name" value="Lipase_GDXG_HIS_AS"/>
</dbReference>
<organism evidence="5 6">
    <name type="scientific">Amnimonas aquatica</name>
    <dbReference type="NCBI Taxonomy" id="2094561"/>
    <lineage>
        <taxon>Bacteria</taxon>
        <taxon>Pseudomonadati</taxon>
        <taxon>Pseudomonadota</taxon>
        <taxon>Gammaproteobacteria</taxon>
        <taxon>Moraxellales</taxon>
        <taxon>Moraxellaceae</taxon>
        <taxon>Amnimonas</taxon>
    </lineage>
</organism>
<comment type="caution">
    <text evidence="5">The sequence shown here is derived from an EMBL/GenBank/DDBJ whole genome shotgun (WGS) entry which is preliminary data.</text>
</comment>
<reference evidence="6" key="1">
    <citation type="submission" date="2018-02" db="EMBL/GenBank/DDBJ databases">
        <title>Genome sequencing of Solimonas sp. HR-BB.</title>
        <authorList>
            <person name="Lee Y."/>
            <person name="Jeon C.O."/>
        </authorList>
    </citation>
    <scope>NUCLEOTIDE SEQUENCE [LARGE SCALE GENOMIC DNA]</scope>
    <source>
        <strain evidence="6">HR-E</strain>
    </source>
</reference>
<dbReference type="Pfam" id="PF07859">
    <property type="entry name" value="Abhydrolase_3"/>
    <property type="match status" value="1"/>
</dbReference>
<name>A0A2P6AU04_9GAMM</name>
<dbReference type="InterPro" id="IPR029058">
    <property type="entry name" value="AB_hydrolase_fold"/>
</dbReference>
<dbReference type="InterPro" id="IPR050300">
    <property type="entry name" value="GDXG_lipolytic_enzyme"/>
</dbReference>
<keyword evidence="6" id="KW-1185">Reference proteome</keyword>
<dbReference type="RefSeq" id="WP_105191339.1">
    <property type="nucleotide sequence ID" value="NZ_PTQZ01000035.1"/>
</dbReference>
<dbReference type="PROSITE" id="PS01173">
    <property type="entry name" value="LIPASE_GDXG_HIS"/>
    <property type="match status" value="1"/>
</dbReference>
<dbReference type="GO" id="GO:0004806">
    <property type="term" value="F:triacylglycerol lipase activity"/>
    <property type="evidence" value="ECO:0007669"/>
    <property type="project" value="TreeGrafter"/>
</dbReference>
<dbReference type="InterPro" id="IPR033140">
    <property type="entry name" value="Lipase_GDXG_put_SER_AS"/>
</dbReference>
<evidence type="ECO:0000313" key="6">
    <source>
        <dbReference type="Proteomes" id="UP000243900"/>
    </source>
</evidence>
<evidence type="ECO:0000256" key="3">
    <source>
        <dbReference type="PROSITE-ProRule" id="PRU10038"/>
    </source>
</evidence>
<evidence type="ECO:0000259" key="4">
    <source>
        <dbReference type="Pfam" id="PF07859"/>
    </source>
</evidence>
<feature type="active site" evidence="3">
    <location>
        <position position="146"/>
    </location>
</feature>
<dbReference type="OrthoDB" id="9806180at2"/>
<sequence>MPGRLRRHALKAGLRLLVKTPARLPLPAHWLRAGMAQFGRLLEPAGSDAEVRRQTLAGVPCEVHGQGSQQAVLYLHGGAFFAGSPRTHRRLAAQLAQTLQADVFVPDYRLAPEHPWPAAHQDALAVWQALLAQGYDPAHLMIAGDSAGGGLALGLAIAARDLGQPPPLALLLISPFIDLTLSSDAMHSLAGRDPVLSAALLRRAVGWYRYDLGNDDPRLSPLHADLAGLPPILVQVGSEEILLDDALTLETRVRAVGGCIECQVWPGLWHDFHLLGDELSETALALDAMVRFISAVRAGENPCLR</sequence>
<gene>
    <name evidence="5" type="ORF">C5O18_02780</name>
</gene>
<dbReference type="Proteomes" id="UP000243900">
    <property type="component" value="Unassembled WGS sequence"/>
</dbReference>
<dbReference type="PROSITE" id="PS01174">
    <property type="entry name" value="LIPASE_GDXG_SER"/>
    <property type="match status" value="1"/>
</dbReference>
<evidence type="ECO:0000256" key="2">
    <source>
        <dbReference type="ARBA" id="ARBA00022801"/>
    </source>
</evidence>
<keyword evidence="2 5" id="KW-0378">Hydrolase</keyword>
<evidence type="ECO:0000256" key="1">
    <source>
        <dbReference type="ARBA" id="ARBA00010515"/>
    </source>
</evidence>
<proteinExistence type="inferred from homology"/>
<accession>A0A2P6AU04</accession>
<dbReference type="PANTHER" id="PTHR48081">
    <property type="entry name" value="AB HYDROLASE SUPERFAMILY PROTEIN C4A8.06C"/>
    <property type="match status" value="1"/>
</dbReference>
<dbReference type="InterPro" id="IPR013094">
    <property type="entry name" value="AB_hydrolase_3"/>
</dbReference>
<dbReference type="PANTHER" id="PTHR48081:SF30">
    <property type="entry name" value="ACETYL-HYDROLASE LIPR-RELATED"/>
    <property type="match status" value="1"/>
</dbReference>
<feature type="domain" description="Alpha/beta hydrolase fold-3" evidence="4">
    <location>
        <begin position="72"/>
        <end position="273"/>
    </location>
</feature>
<dbReference type="EMBL" id="PTQZ01000035">
    <property type="protein sequence ID" value="PQA48924.1"/>
    <property type="molecule type" value="Genomic_DNA"/>
</dbReference>
<dbReference type="AlphaFoldDB" id="A0A2P6AU04"/>